<keyword evidence="2" id="KW-1185">Reference proteome</keyword>
<reference evidence="1" key="1">
    <citation type="journal article" date="2021" name="Nat. Microbiol.">
        <title>Cocultivation of an ultrasmall environmental parasitic bacterium with lytic ability against bacteria associated with wastewater foams.</title>
        <authorList>
            <person name="Batinovic S."/>
            <person name="Rose J.J.A."/>
            <person name="Ratcliffe J."/>
            <person name="Seviour R.J."/>
            <person name="Petrovski S."/>
        </authorList>
    </citation>
    <scope>NUCLEOTIDE SEQUENCE</scope>
    <source>
        <strain evidence="1">CON9</strain>
    </source>
</reference>
<gene>
    <name evidence="1" type="ORF">GII31_17095</name>
</gene>
<sequence>MYNDPEIRDVITDIHQRARTTPSLVAVRLDGQAITYRELDERIVDYRTVLERYGMSGGSPFAAALMHCVPNLSGRDLSCARRINDAAVWLGRHLDPPAHGGLRVVS</sequence>
<organism evidence="1 2">
    <name type="scientific">Gordonia pseudamarae</name>
    <dbReference type="NCBI Taxonomy" id="2831662"/>
    <lineage>
        <taxon>Bacteria</taxon>
        <taxon>Bacillati</taxon>
        <taxon>Actinomycetota</taxon>
        <taxon>Actinomycetes</taxon>
        <taxon>Mycobacteriales</taxon>
        <taxon>Gordoniaceae</taxon>
        <taxon>Gordonia</taxon>
    </lineage>
</organism>
<evidence type="ECO:0000313" key="2">
    <source>
        <dbReference type="Proteomes" id="UP001059836"/>
    </source>
</evidence>
<dbReference type="Proteomes" id="UP001059836">
    <property type="component" value="Chromosome"/>
</dbReference>
<name>A0ABX6ILZ1_9ACTN</name>
<evidence type="ECO:0008006" key="3">
    <source>
        <dbReference type="Google" id="ProtNLM"/>
    </source>
</evidence>
<dbReference type="SUPFAM" id="SSF56801">
    <property type="entry name" value="Acetyl-CoA synthetase-like"/>
    <property type="match status" value="1"/>
</dbReference>
<evidence type="ECO:0000313" key="1">
    <source>
        <dbReference type="EMBL" id="QHN36335.1"/>
    </source>
</evidence>
<dbReference type="RefSeq" id="WP_213244594.1">
    <property type="nucleotide sequence ID" value="NZ_CP045806.1"/>
</dbReference>
<proteinExistence type="predicted"/>
<accession>A0ABX6ILZ1</accession>
<protein>
    <recommendedName>
        <fullName evidence="3">AMP-dependent synthetase/ligase domain-containing protein</fullName>
    </recommendedName>
</protein>
<dbReference type="EMBL" id="CP045809">
    <property type="protein sequence ID" value="QHN36335.1"/>
    <property type="molecule type" value="Genomic_DNA"/>
</dbReference>